<dbReference type="OrthoDB" id="5430658at2759"/>
<dbReference type="Pfam" id="PF08243">
    <property type="entry name" value="SPT2"/>
    <property type="match status" value="1"/>
</dbReference>
<comment type="similarity">
    <text evidence="1">Belongs to the SPT2 family.</text>
</comment>
<evidence type="ECO:0000256" key="2">
    <source>
        <dbReference type="ARBA" id="ARBA00023054"/>
    </source>
</evidence>
<feature type="compositionally biased region" description="Low complexity" evidence="3">
    <location>
        <begin position="100"/>
        <end position="109"/>
    </location>
</feature>
<dbReference type="AlphaFoldDB" id="A0A9W8YBD7"/>
<reference evidence="4" key="1">
    <citation type="submission" date="2022-10" db="EMBL/GenBank/DDBJ databases">
        <title>Tapping the CABI collections for fungal endophytes: first genome assemblies for Collariella, Neodidymelliopsis, Ascochyta clinopodiicola, Didymella pomorum, Didymosphaeria variabile, Neocosmospora piperis and Neocucurbitaria cava.</title>
        <authorList>
            <person name="Hill R."/>
        </authorList>
    </citation>
    <scope>NUCLEOTIDE SEQUENCE</scope>
    <source>
        <strain evidence="4">IMI 356814</strain>
    </source>
</reference>
<feature type="compositionally biased region" description="Acidic residues" evidence="3">
    <location>
        <begin position="306"/>
        <end position="321"/>
    </location>
</feature>
<dbReference type="SMART" id="SM00784">
    <property type="entry name" value="SPT2"/>
    <property type="match status" value="1"/>
</dbReference>
<protein>
    <recommendedName>
        <fullName evidence="6">SPT2 chromatin protein</fullName>
    </recommendedName>
</protein>
<keyword evidence="5" id="KW-1185">Reference proteome</keyword>
<evidence type="ECO:0000256" key="1">
    <source>
        <dbReference type="ARBA" id="ARBA00006461"/>
    </source>
</evidence>
<feature type="compositionally biased region" description="Low complexity" evidence="3">
    <location>
        <begin position="43"/>
        <end position="57"/>
    </location>
</feature>
<evidence type="ECO:0000313" key="4">
    <source>
        <dbReference type="EMBL" id="KAJ4372372.1"/>
    </source>
</evidence>
<evidence type="ECO:0000313" key="5">
    <source>
        <dbReference type="Proteomes" id="UP001140560"/>
    </source>
</evidence>
<feature type="compositionally biased region" description="Polar residues" evidence="3">
    <location>
        <begin position="1"/>
        <end position="12"/>
    </location>
</feature>
<dbReference type="InterPro" id="IPR013256">
    <property type="entry name" value="Chromatin_SPT2"/>
</dbReference>
<sequence>MSVSPARQQRQLSYADLDSQAFRDIMSIVDPTAPKTPTASKQAAPSGAAKPAPRPAGGPNGASQTPQLKRKASGPVESSQVKIQRKEGDRPVAQTNGVIRSSSTPAAARPNPPPATSTVPYRGTAAPASAKPANLVARKPVPSSAAPSVAPKPAASVAKPAPAATSSSAASSTAPKKGYLALLQKAKEKDTTKPLAPPLKHEPTKILSRKERLALKAEASAGAKGKKLGAGLPSKHPDPKVDPSKDKRKPTEVGYQGTARPAKKPVEIGYRGTARPASAPAPSSRDGVSAGKAKAQPAKGRYDGYADWDDLDDMDEEENDYASDASSDMEGGVWDVEEEEQMALKVAKKEDAEALAEEMRLKREKEERKRKLSAMSKAAAAKRRY</sequence>
<feature type="compositionally biased region" description="Basic and acidic residues" evidence="3">
    <location>
        <begin position="235"/>
        <end position="251"/>
    </location>
</feature>
<comment type="caution">
    <text evidence="4">The sequence shown here is derived from an EMBL/GenBank/DDBJ whole genome shotgun (WGS) entry which is preliminary data.</text>
</comment>
<evidence type="ECO:0000256" key="3">
    <source>
        <dbReference type="SAM" id="MobiDB-lite"/>
    </source>
</evidence>
<feature type="compositionally biased region" description="Basic and acidic residues" evidence="3">
    <location>
        <begin position="199"/>
        <end position="215"/>
    </location>
</feature>
<name>A0A9W8YBD7_9PLEO</name>
<feature type="region of interest" description="Disordered" evidence="3">
    <location>
        <begin position="361"/>
        <end position="385"/>
    </location>
</feature>
<feature type="region of interest" description="Disordered" evidence="3">
    <location>
        <begin position="1"/>
        <end position="332"/>
    </location>
</feature>
<evidence type="ECO:0008006" key="6">
    <source>
        <dbReference type="Google" id="ProtNLM"/>
    </source>
</evidence>
<dbReference type="EMBL" id="JAPEUY010000006">
    <property type="protein sequence ID" value="KAJ4372372.1"/>
    <property type="molecule type" value="Genomic_DNA"/>
</dbReference>
<feature type="compositionally biased region" description="Low complexity" evidence="3">
    <location>
        <begin position="139"/>
        <end position="177"/>
    </location>
</feature>
<accession>A0A9W8YBD7</accession>
<organism evidence="4 5">
    <name type="scientific">Neocucurbitaria cava</name>
    <dbReference type="NCBI Taxonomy" id="798079"/>
    <lineage>
        <taxon>Eukaryota</taxon>
        <taxon>Fungi</taxon>
        <taxon>Dikarya</taxon>
        <taxon>Ascomycota</taxon>
        <taxon>Pezizomycotina</taxon>
        <taxon>Dothideomycetes</taxon>
        <taxon>Pleosporomycetidae</taxon>
        <taxon>Pleosporales</taxon>
        <taxon>Pleosporineae</taxon>
        <taxon>Cucurbitariaceae</taxon>
        <taxon>Neocucurbitaria</taxon>
    </lineage>
</organism>
<keyword evidence="2" id="KW-0175">Coiled coil</keyword>
<gene>
    <name evidence="4" type="ORF">N0V83_004146</name>
</gene>
<dbReference type="Proteomes" id="UP001140560">
    <property type="component" value="Unassembled WGS sequence"/>
</dbReference>
<proteinExistence type="inferred from homology"/>